<feature type="compositionally biased region" description="Basic and acidic residues" evidence="1">
    <location>
        <begin position="146"/>
        <end position="167"/>
    </location>
</feature>
<organism evidence="3 4">
    <name type="scientific">Chara braunii</name>
    <name type="common">Braun's stonewort</name>
    <dbReference type="NCBI Taxonomy" id="69332"/>
    <lineage>
        <taxon>Eukaryota</taxon>
        <taxon>Viridiplantae</taxon>
        <taxon>Streptophyta</taxon>
        <taxon>Charophyceae</taxon>
        <taxon>Charales</taxon>
        <taxon>Characeae</taxon>
        <taxon>Chara</taxon>
    </lineage>
</organism>
<dbReference type="SUPFAM" id="SSF57756">
    <property type="entry name" value="Retrovirus zinc finger-like domains"/>
    <property type="match status" value="1"/>
</dbReference>
<evidence type="ECO:0000313" key="4">
    <source>
        <dbReference type="Proteomes" id="UP000265515"/>
    </source>
</evidence>
<feature type="region of interest" description="Disordered" evidence="1">
    <location>
        <begin position="139"/>
        <end position="169"/>
    </location>
</feature>
<dbReference type="GO" id="GO:0003676">
    <property type="term" value="F:nucleic acid binding"/>
    <property type="evidence" value="ECO:0007669"/>
    <property type="project" value="InterPro"/>
</dbReference>
<comment type="caution">
    <text evidence="3">The sequence shown here is derived from an EMBL/GenBank/DDBJ whole genome shotgun (WGS) entry which is preliminary data.</text>
</comment>
<dbReference type="InterPro" id="IPR036875">
    <property type="entry name" value="Znf_CCHC_sf"/>
</dbReference>
<name>A0A388LE56_CHABU</name>
<protein>
    <recommendedName>
        <fullName evidence="2">CCHC-type domain-containing protein</fullName>
    </recommendedName>
</protein>
<feature type="region of interest" description="Disordered" evidence="1">
    <location>
        <begin position="287"/>
        <end position="330"/>
    </location>
</feature>
<dbReference type="AlphaFoldDB" id="A0A388LE56"/>
<sequence>MRDLPSRVVFGQVKLLVHDTERQSDKAHLARILDKLGKEVTADNGGGRPQYEDRRPRIEGRDVSTGSPRRGESIRGDSDWKKEGRGDWKRNDGEWETSSKWSNIKDNRWKPKKEIEVRRSERREEEMEKQIEVLKAAVEKLQSSNQRKEETPTRAAPRTENRGDPSPKRTWNSNACIYCGDEDHQKRDCRALMEALTEGIIELDDRKYVMWTDEGKPVPFLPSMKINVDIRRRRMNEAKGKQKQESSAAKVSRVTFEEDLEELPESHGMTISSIKFEDTEDNGKVYICTQGVGESSKGKKKDQDQPMMDEQVESPKSPQSHRKRGAKKFHLKSSLDEVDLREPLRRAMDMPIPITLKEFIASCGPAQDELIGMMKKAKVPLAETAASSEPKIETKTSVLAAEKGGVEHVETNDGGGDYFYVLGSGKLNATINGIRMEAIVDDGVGRIGSAPHAAAMDPLGRVT</sequence>
<evidence type="ECO:0000256" key="1">
    <source>
        <dbReference type="SAM" id="MobiDB-lite"/>
    </source>
</evidence>
<feature type="compositionally biased region" description="Basic and acidic residues" evidence="1">
    <location>
        <begin position="69"/>
        <end position="93"/>
    </location>
</feature>
<evidence type="ECO:0000259" key="2">
    <source>
        <dbReference type="SMART" id="SM00343"/>
    </source>
</evidence>
<proteinExistence type="predicted"/>
<dbReference type="EMBL" id="BFEA01000350">
    <property type="protein sequence ID" value="GBG80584.1"/>
    <property type="molecule type" value="Genomic_DNA"/>
</dbReference>
<feature type="domain" description="CCHC-type" evidence="2">
    <location>
        <begin position="175"/>
        <end position="191"/>
    </location>
</feature>
<evidence type="ECO:0000313" key="3">
    <source>
        <dbReference type="EMBL" id="GBG80584.1"/>
    </source>
</evidence>
<dbReference type="Proteomes" id="UP000265515">
    <property type="component" value="Unassembled WGS sequence"/>
</dbReference>
<dbReference type="InterPro" id="IPR001878">
    <property type="entry name" value="Znf_CCHC"/>
</dbReference>
<dbReference type="SMART" id="SM00343">
    <property type="entry name" value="ZnF_C2HC"/>
    <property type="match status" value="1"/>
</dbReference>
<reference evidence="3 4" key="1">
    <citation type="journal article" date="2018" name="Cell">
        <title>The Chara Genome: Secondary Complexity and Implications for Plant Terrestrialization.</title>
        <authorList>
            <person name="Nishiyama T."/>
            <person name="Sakayama H."/>
            <person name="Vries J.D."/>
            <person name="Buschmann H."/>
            <person name="Saint-Marcoux D."/>
            <person name="Ullrich K.K."/>
            <person name="Haas F.B."/>
            <person name="Vanderstraeten L."/>
            <person name="Becker D."/>
            <person name="Lang D."/>
            <person name="Vosolsobe S."/>
            <person name="Rombauts S."/>
            <person name="Wilhelmsson P.K.I."/>
            <person name="Janitza P."/>
            <person name="Kern R."/>
            <person name="Heyl A."/>
            <person name="Rumpler F."/>
            <person name="Villalobos L.I.A.C."/>
            <person name="Clay J.M."/>
            <person name="Skokan R."/>
            <person name="Toyoda A."/>
            <person name="Suzuki Y."/>
            <person name="Kagoshima H."/>
            <person name="Schijlen E."/>
            <person name="Tajeshwar N."/>
            <person name="Catarino B."/>
            <person name="Hetherington A.J."/>
            <person name="Saltykova A."/>
            <person name="Bonnot C."/>
            <person name="Breuninger H."/>
            <person name="Symeonidi A."/>
            <person name="Radhakrishnan G.V."/>
            <person name="Van Nieuwerburgh F."/>
            <person name="Deforce D."/>
            <person name="Chang C."/>
            <person name="Karol K.G."/>
            <person name="Hedrich R."/>
            <person name="Ulvskov P."/>
            <person name="Glockner G."/>
            <person name="Delwiche C.F."/>
            <person name="Petrasek J."/>
            <person name="Van de Peer Y."/>
            <person name="Friml J."/>
            <person name="Beilby M."/>
            <person name="Dolan L."/>
            <person name="Kohara Y."/>
            <person name="Sugano S."/>
            <person name="Fujiyama A."/>
            <person name="Delaux P.-M."/>
            <person name="Quint M."/>
            <person name="TheiBen G."/>
            <person name="Hagemann M."/>
            <person name="Harholt J."/>
            <person name="Dunand C."/>
            <person name="Zachgo S."/>
            <person name="Langdale J."/>
            <person name="Maumus F."/>
            <person name="Straeten D.V.D."/>
            <person name="Gould S.B."/>
            <person name="Rensing S.A."/>
        </authorList>
    </citation>
    <scope>NUCLEOTIDE SEQUENCE [LARGE SCALE GENOMIC DNA]</scope>
    <source>
        <strain evidence="3 4">S276</strain>
    </source>
</reference>
<dbReference type="Gramene" id="GBG80584">
    <property type="protein sequence ID" value="GBG80584"/>
    <property type="gene ID" value="CBR_g31044"/>
</dbReference>
<feature type="compositionally biased region" description="Basic and acidic residues" evidence="1">
    <location>
        <begin position="50"/>
        <end position="62"/>
    </location>
</feature>
<dbReference type="OrthoDB" id="5535068at2759"/>
<feature type="region of interest" description="Disordered" evidence="1">
    <location>
        <begin position="36"/>
        <end position="97"/>
    </location>
</feature>
<dbReference type="GO" id="GO:0008270">
    <property type="term" value="F:zinc ion binding"/>
    <property type="evidence" value="ECO:0007669"/>
    <property type="project" value="InterPro"/>
</dbReference>
<keyword evidence="4" id="KW-1185">Reference proteome</keyword>
<feature type="compositionally biased region" description="Basic residues" evidence="1">
    <location>
        <begin position="319"/>
        <end position="330"/>
    </location>
</feature>
<accession>A0A388LE56</accession>
<gene>
    <name evidence="3" type="ORF">CBR_g31044</name>
</gene>